<evidence type="ECO:0000313" key="3">
    <source>
        <dbReference type="Proteomes" id="UP000184330"/>
    </source>
</evidence>
<dbReference type="EMBL" id="FJOG01000005">
    <property type="protein sequence ID" value="CZR54289.1"/>
    <property type="molecule type" value="Genomic_DNA"/>
</dbReference>
<feature type="region of interest" description="Disordered" evidence="1">
    <location>
        <begin position="115"/>
        <end position="168"/>
    </location>
</feature>
<organism evidence="2 3">
    <name type="scientific">Phialocephala subalpina</name>
    <dbReference type="NCBI Taxonomy" id="576137"/>
    <lineage>
        <taxon>Eukaryota</taxon>
        <taxon>Fungi</taxon>
        <taxon>Dikarya</taxon>
        <taxon>Ascomycota</taxon>
        <taxon>Pezizomycotina</taxon>
        <taxon>Leotiomycetes</taxon>
        <taxon>Helotiales</taxon>
        <taxon>Mollisiaceae</taxon>
        <taxon>Phialocephala</taxon>
        <taxon>Phialocephala fortinii species complex</taxon>
    </lineage>
</organism>
<evidence type="ECO:0000256" key="1">
    <source>
        <dbReference type="SAM" id="MobiDB-lite"/>
    </source>
</evidence>
<feature type="compositionally biased region" description="Polar residues" evidence="1">
    <location>
        <begin position="122"/>
        <end position="168"/>
    </location>
</feature>
<gene>
    <name evidence="2" type="ORF">PAC_04172</name>
</gene>
<name>A0A1L7WNE8_9HELO</name>
<evidence type="ECO:0000313" key="2">
    <source>
        <dbReference type="EMBL" id="CZR54289.1"/>
    </source>
</evidence>
<accession>A0A1L7WNE8</accession>
<dbReference type="Proteomes" id="UP000184330">
    <property type="component" value="Unassembled WGS sequence"/>
</dbReference>
<protein>
    <submittedName>
        <fullName evidence="2">Uncharacterized protein</fullName>
    </submittedName>
</protein>
<dbReference type="AlphaFoldDB" id="A0A1L7WNE8"/>
<proteinExistence type="predicted"/>
<sequence length="387" mass="43992">MDYPGDYSMDRYKSVWLNIQLAARYSQYGWKLLGLIADEVSEDLLRVREYPFMDCSQQQFWVEYQIWTQLFSNNGFFPGETSLLKEIADLRLARRKAKDSEIGLQEFNSRLDAMHRGPWKQSDAQTKLSTSSEIASGPSSQSTDTAGDTIMEETQTPPKTSSDHNPTVSDIEEEQVDDGMSDATAPGGISKKQWVFGVDGEMRQQSGFWKTNAPDNDPTTSFSHFHESSKLRKWLDLGINLSLPNEQISKALRKLDFIDTIDDYGWRKYSVKLDADPDVAVAFRCGKLGQDAVREVEEKLGVKLRGGSATCRTGYDEGRCFVVRVRPKDIMEVLQNEEAVKRKLDNALFFLGYWQWAVGEVTSKKKFGEGRKLPTLMEAYKTNTETK</sequence>
<keyword evidence="3" id="KW-1185">Reference proteome</keyword>
<reference evidence="2 3" key="1">
    <citation type="submission" date="2016-03" db="EMBL/GenBank/DDBJ databases">
        <authorList>
            <person name="Ploux O."/>
        </authorList>
    </citation>
    <scope>NUCLEOTIDE SEQUENCE [LARGE SCALE GENOMIC DNA]</scope>
    <source>
        <strain evidence="2 3">UAMH 11012</strain>
    </source>
</reference>
<dbReference type="OrthoDB" id="10555995at2759"/>